<protein>
    <submittedName>
        <fullName evidence="1">Uncharacterized protein</fullName>
    </submittedName>
</protein>
<dbReference type="Proteomes" id="UP001054945">
    <property type="component" value="Unassembled WGS sequence"/>
</dbReference>
<gene>
    <name evidence="1" type="ORF">CEXT_312781</name>
</gene>
<name>A0AAV4R964_CAEEX</name>
<dbReference type="EMBL" id="BPLR01007603">
    <property type="protein sequence ID" value="GIY18304.1"/>
    <property type="molecule type" value="Genomic_DNA"/>
</dbReference>
<proteinExistence type="predicted"/>
<keyword evidence="2" id="KW-1185">Reference proteome</keyword>
<evidence type="ECO:0000313" key="1">
    <source>
        <dbReference type="EMBL" id="GIY18304.1"/>
    </source>
</evidence>
<comment type="caution">
    <text evidence="1">The sequence shown here is derived from an EMBL/GenBank/DDBJ whole genome shotgun (WGS) entry which is preliminary data.</text>
</comment>
<accession>A0AAV4R964</accession>
<dbReference type="AlphaFoldDB" id="A0AAV4R964"/>
<sequence length="79" mass="8609">MLVHFLEYKCPFKQVLSDAGSSDARGGEYLIAPYPQKGLLQVVRAALPKCRRGVGRSNLLLRSCLSEVDQGGGILPNHL</sequence>
<evidence type="ECO:0000313" key="2">
    <source>
        <dbReference type="Proteomes" id="UP001054945"/>
    </source>
</evidence>
<organism evidence="1 2">
    <name type="scientific">Caerostris extrusa</name>
    <name type="common">Bark spider</name>
    <name type="synonym">Caerostris bankana</name>
    <dbReference type="NCBI Taxonomy" id="172846"/>
    <lineage>
        <taxon>Eukaryota</taxon>
        <taxon>Metazoa</taxon>
        <taxon>Ecdysozoa</taxon>
        <taxon>Arthropoda</taxon>
        <taxon>Chelicerata</taxon>
        <taxon>Arachnida</taxon>
        <taxon>Araneae</taxon>
        <taxon>Araneomorphae</taxon>
        <taxon>Entelegynae</taxon>
        <taxon>Araneoidea</taxon>
        <taxon>Araneidae</taxon>
        <taxon>Caerostris</taxon>
    </lineage>
</organism>
<reference evidence="1 2" key="1">
    <citation type="submission" date="2021-06" db="EMBL/GenBank/DDBJ databases">
        <title>Caerostris extrusa draft genome.</title>
        <authorList>
            <person name="Kono N."/>
            <person name="Arakawa K."/>
        </authorList>
    </citation>
    <scope>NUCLEOTIDE SEQUENCE [LARGE SCALE GENOMIC DNA]</scope>
</reference>